<keyword evidence="14" id="KW-0472">Membrane</keyword>
<comment type="caution">
    <text evidence="17">The sequence shown here is derived from an EMBL/GenBank/DDBJ whole genome shotgun (WGS) entry which is preliminary data.</text>
</comment>
<dbReference type="GO" id="GO:0061630">
    <property type="term" value="F:ubiquitin protein ligase activity"/>
    <property type="evidence" value="ECO:0007669"/>
    <property type="project" value="UniProtKB-EC"/>
</dbReference>
<dbReference type="PROSITE" id="PS51873">
    <property type="entry name" value="TRIAD"/>
    <property type="match status" value="1"/>
</dbReference>
<proteinExistence type="inferred from homology"/>
<keyword evidence="11" id="KW-0862">Zinc</keyword>
<comment type="catalytic activity">
    <reaction evidence="1">
        <text>[E2 ubiquitin-conjugating enzyme]-S-ubiquitinyl-L-cysteine + [acceptor protein]-L-lysine = [E2 ubiquitin-conjugating enzyme]-L-cysteine + [acceptor protein]-N(6)-ubiquitinyl-L-lysine.</text>
        <dbReference type="EC" id="2.3.2.31"/>
    </reaction>
</comment>
<organism evidence="17 18">
    <name type="scientific">Forsythia ovata</name>
    <dbReference type="NCBI Taxonomy" id="205694"/>
    <lineage>
        <taxon>Eukaryota</taxon>
        <taxon>Viridiplantae</taxon>
        <taxon>Streptophyta</taxon>
        <taxon>Embryophyta</taxon>
        <taxon>Tracheophyta</taxon>
        <taxon>Spermatophyta</taxon>
        <taxon>Magnoliopsida</taxon>
        <taxon>eudicotyledons</taxon>
        <taxon>Gunneridae</taxon>
        <taxon>Pentapetalae</taxon>
        <taxon>asterids</taxon>
        <taxon>lamiids</taxon>
        <taxon>Lamiales</taxon>
        <taxon>Oleaceae</taxon>
        <taxon>Forsythieae</taxon>
        <taxon>Forsythia</taxon>
    </lineage>
</organism>
<comment type="cofactor">
    <cofactor evidence="2">
        <name>Zn(2+)</name>
        <dbReference type="ChEBI" id="CHEBI:29105"/>
    </cofactor>
</comment>
<evidence type="ECO:0000256" key="12">
    <source>
        <dbReference type="PROSITE-ProRule" id="PRU00175"/>
    </source>
</evidence>
<dbReference type="InterPro" id="IPR013083">
    <property type="entry name" value="Znf_RING/FYVE/PHD"/>
</dbReference>
<sequence length="375" mass="42481">MPGVKGFGMPGLGVKRVGNGVIEMILLLGSSWSSTSGRGAPCVDILWNALRAAEISNAARTKMGNTLQSLPHSTNQTQQFQDQLEEDQNQEIPEDENQAFTCEICIEPMILPDRKFKNKNKCSHPFCTDCIIKYIQVKIEDENVGNIKCPALNCNQFLEPVSCRSVIGLSLFVKWCDVLCQSAILGVDKSYCPHRNCNALIVNECGGNLKKSKCPSCKNWFCFQCKRVWHAGFGCEESGELRDRNDIAFGNLVEQKKWTRCPRCRHFVELTEGCRIIKCRCGISFCYKCGRQVHQHWCRCDTPSVCCVWCFRIFIVIIFFIFGVMFLIWDTGKHEHDNRQAWDGSLNVWTSLAEFCDIQGQACSPHFFVAKLKVG</sequence>
<evidence type="ECO:0000256" key="1">
    <source>
        <dbReference type="ARBA" id="ARBA00001798"/>
    </source>
</evidence>
<dbReference type="Gene3D" id="1.20.120.1750">
    <property type="match status" value="1"/>
</dbReference>
<feature type="domain" description="RING-type" evidence="16">
    <location>
        <begin position="98"/>
        <end position="310"/>
    </location>
</feature>
<dbReference type="EMBL" id="JBFOLJ010000016">
    <property type="protein sequence ID" value="KAL2468444.1"/>
    <property type="molecule type" value="Genomic_DNA"/>
</dbReference>
<evidence type="ECO:0000256" key="6">
    <source>
        <dbReference type="ARBA" id="ARBA00022679"/>
    </source>
</evidence>
<feature type="domain" description="RING-type" evidence="15">
    <location>
        <begin position="102"/>
        <end position="153"/>
    </location>
</feature>
<gene>
    <name evidence="17" type="ORF">Fot_50020</name>
</gene>
<dbReference type="SUPFAM" id="SSF57850">
    <property type="entry name" value="RING/U-box"/>
    <property type="match status" value="3"/>
</dbReference>
<feature type="region of interest" description="Disordered" evidence="13">
    <location>
        <begin position="67"/>
        <end position="86"/>
    </location>
</feature>
<dbReference type="InterPro" id="IPR017907">
    <property type="entry name" value="Znf_RING_CS"/>
</dbReference>
<dbReference type="PROSITE" id="PS50089">
    <property type="entry name" value="ZF_RING_2"/>
    <property type="match status" value="1"/>
</dbReference>
<keyword evidence="7" id="KW-0479">Metal-binding</keyword>
<keyword evidence="6" id="KW-0808">Transferase</keyword>
<reference evidence="18" key="1">
    <citation type="submission" date="2024-07" db="EMBL/GenBank/DDBJ databases">
        <title>Two chromosome-level genome assemblies of Korean endemic species Abeliophyllum distichum and Forsythia ovata (Oleaceae).</title>
        <authorList>
            <person name="Jang H."/>
        </authorList>
    </citation>
    <scope>NUCLEOTIDE SEQUENCE [LARGE SCALE GENOMIC DNA]</scope>
</reference>
<dbReference type="Pfam" id="PF00097">
    <property type="entry name" value="zf-C3HC4"/>
    <property type="match status" value="1"/>
</dbReference>
<evidence type="ECO:0000256" key="8">
    <source>
        <dbReference type="ARBA" id="ARBA00022737"/>
    </source>
</evidence>
<keyword evidence="10" id="KW-0833">Ubl conjugation pathway</keyword>
<evidence type="ECO:0000256" key="14">
    <source>
        <dbReference type="SAM" id="Phobius"/>
    </source>
</evidence>
<keyword evidence="9 12" id="KW-0863">Zinc-finger</keyword>
<dbReference type="InterPro" id="IPR002867">
    <property type="entry name" value="IBR_dom"/>
</dbReference>
<accession>A0ABD1PZT7</accession>
<feature type="compositionally biased region" description="Polar residues" evidence="13">
    <location>
        <begin position="67"/>
        <end position="82"/>
    </location>
</feature>
<dbReference type="InterPro" id="IPR001841">
    <property type="entry name" value="Znf_RING"/>
</dbReference>
<evidence type="ECO:0000256" key="2">
    <source>
        <dbReference type="ARBA" id="ARBA00001947"/>
    </source>
</evidence>
<keyword evidence="8" id="KW-0677">Repeat</keyword>
<dbReference type="EC" id="2.3.2.31" evidence="5"/>
<evidence type="ECO:0000256" key="4">
    <source>
        <dbReference type="ARBA" id="ARBA00005884"/>
    </source>
</evidence>
<evidence type="ECO:0000259" key="15">
    <source>
        <dbReference type="PROSITE" id="PS50089"/>
    </source>
</evidence>
<dbReference type="InterPro" id="IPR031127">
    <property type="entry name" value="E3_UB_ligase_RBR"/>
</dbReference>
<evidence type="ECO:0000256" key="11">
    <source>
        <dbReference type="ARBA" id="ARBA00022833"/>
    </source>
</evidence>
<evidence type="ECO:0000259" key="16">
    <source>
        <dbReference type="PROSITE" id="PS51873"/>
    </source>
</evidence>
<dbReference type="Pfam" id="PF01485">
    <property type="entry name" value="IBR"/>
    <property type="match status" value="2"/>
</dbReference>
<dbReference type="CDD" id="cd22584">
    <property type="entry name" value="Rcat_RBR_unk"/>
    <property type="match status" value="1"/>
</dbReference>
<dbReference type="PANTHER" id="PTHR11685">
    <property type="entry name" value="RBR FAMILY RING FINGER AND IBR DOMAIN-CONTAINING"/>
    <property type="match status" value="1"/>
</dbReference>
<keyword evidence="14" id="KW-1133">Transmembrane helix</keyword>
<feature type="transmembrane region" description="Helical" evidence="14">
    <location>
        <begin position="309"/>
        <end position="329"/>
    </location>
</feature>
<dbReference type="InterPro" id="IPR018957">
    <property type="entry name" value="Znf_C3HC4_RING-type"/>
</dbReference>
<evidence type="ECO:0000256" key="13">
    <source>
        <dbReference type="SAM" id="MobiDB-lite"/>
    </source>
</evidence>
<dbReference type="Gene3D" id="3.30.40.10">
    <property type="entry name" value="Zinc/RING finger domain, C3HC4 (zinc finger)"/>
    <property type="match status" value="1"/>
</dbReference>
<dbReference type="FunFam" id="3.30.40.10:FF:000230">
    <property type="entry name" value="RBR-type E3 ubiquitin transferase"/>
    <property type="match status" value="1"/>
</dbReference>
<comment type="function">
    <text evidence="3">Might act as an E3 ubiquitin-protein ligase, or as part of E3 complex, which accepts ubiquitin from specific E2 ubiquitin-conjugating enzymes and then transfers it to substrates.</text>
</comment>
<dbReference type="Proteomes" id="UP001604277">
    <property type="component" value="Unassembled WGS sequence"/>
</dbReference>
<evidence type="ECO:0000256" key="3">
    <source>
        <dbReference type="ARBA" id="ARBA00003976"/>
    </source>
</evidence>
<dbReference type="GO" id="GO:0008270">
    <property type="term" value="F:zinc ion binding"/>
    <property type="evidence" value="ECO:0007669"/>
    <property type="project" value="UniProtKB-KW"/>
</dbReference>
<dbReference type="PROSITE" id="PS00518">
    <property type="entry name" value="ZF_RING_1"/>
    <property type="match status" value="1"/>
</dbReference>
<evidence type="ECO:0000256" key="10">
    <source>
        <dbReference type="ARBA" id="ARBA00022786"/>
    </source>
</evidence>
<dbReference type="AlphaFoldDB" id="A0ABD1PZT7"/>
<name>A0ABD1PZT7_9LAMI</name>
<dbReference type="InterPro" id="IPR044066">
    <property type="entry name" value="TRIAD_supradom"/>
</dbReference>
<comment type="similarity">
    <text evidence="4">Belongs to the RBR family. Ariadne subfamily.</text>
</comment>
<keyword evidence="14" id="KW-0812">Transmembrane</keyword>
<evidence type="ECO:0000313" key="17">
    <source>
        <dbReference type="EMBL" id="KAL2468444.1"/>
    </source>
</evidence>
<keyword evidence="18" id="KW-1185">Reference proteome</keyword>
<protein>
    <recommendedName>
        <fullName evidence="5">RBR-type E3 ubiquitin transferase</fullName>
        <ecNumber evidence="5">2.3.2.31</ecNumber>
    </recommendedName>
</protein>
<evidence type="ECO:0000256" key="7">
    <source>
        <dbReference type="ARBA" id="ARBA00022723"/>
    </source>
</evidence>
<dbReference type="SMART" id="SM00647">
    <property type="entry name" value="IBR"/>
    <property type="match status" value="2"/>
</dbReference>
<evidence type="ECO:0000256" key="5">
    <source>
        <dbReference type="ARBA" id="ARBA00012251"/>
    </source>
</evidence>
<evidence type="ECO:0000313" key="18">
    <source>
        <dbReference type="Proteomes" id="UP001604277"/>
    </source>
</evidence>
<evidence type="ECO:0000256" key="9">
    <source>
        <dbReference type="ARBA" id="ARBA00022771"/>
    </source>
</evidence>